<dbReference type="InterPro" id="IPR019870">
    <property type="entry name" value="Se_metab_YedF"/>
</dbReference>
<dbReference type="Gene3D" id="3.40.1260.10">
    <property type="entry name" value="DsrEFH-like"/>
    <property type="match status" value="1"/>
</dbReference>
<proteinExistence type="predicted"/>
<dbReference type="OrthoDB" id="9801500at2"/>
<dbReference type="AlphaFoldDB" id="A0A0L6JWC6"/>
<sequence length="111" mass="12005">MKTAIIINNESFGKGDDELGIKLLGAFLRKLWASEKLPDVIICYNSGVKIMAKGSAVLDALHGLSEKGVEIIACGTCIDHYDLGNSIEVGRRSDMGEIVSIMMSYNKVITV</sequence>
<name>A0A0L6JWC6_9FIRM</name>
<dbReference type="EMBL" id="LGTC01000001">
    <property type="protein sequence ID" value="KNY29920.1"/>
    <property type="molecule type" value="Genomic_DNA"/>
</dbReference>
<evidence type="ECO:0000313" key="1">
    <source>
        <dbReference type="EMBL" id="KNY29920.1"/>
    </source>
</evidence>
<dbReference type="SUPFAM" id="SSF75169">
    <property type="entry name" value="DsrEFH-like"/>
    <property type="match status" value="1"/>
</dbReference>
<gene>
    <name evidence="1" type="ORF">Bccel_5197</name>
</gene>
<accession>A0A0L6JWC6</accession>
<dbReference type="Proteomes" id="UP000036923">
    <property type="component" value="Unassembled WGS sequence"/>
</dbReference>
<dbReference type="RefSeq" id="WP_036943553.1">
    <property type="nucleotide sequence ID" value="NZ_JQKC01000022.1"/>
</dbReference>
<keyword evidence="2" id="KW-1185">Reference proteome</keyword>
<organism evidence="1 2">
    <name type="scientific">Pseudobacteroides cellulosolvens ATCC 35603 = DSM 2933</name>
    <dbReference type="NCBI Taxonomy" id="398512"/>
    <lineage>
        <taxon>Bacteria</taxon>
        <taxon>Bacillati</taxon>
        <taxon>Bacillota</taxon>
        <taxon>Clostridia</taxon>
        <taxon>Eubacteriales</taxon>
        <taxon>Oscillospiraceae</taxon>
        <taxon>Pseudobacteroides</taxon>
    </lineage>
</organism>
<evidence type="ECO:0000313" key="2">
    <source>
        <dbReference type="Proteomes" id="UP000036923"/>
    </source>
</evidence>
<dbReference type="NCBIfam" id="TIGR03527">
    <property type="entry name" value="selenium_YedF"/>
    <property type="match status" value="1"/>
</dbReference>
<protein>
    <submittedName>
        <fullName evidence="1">Selenium metabolism protein YedF</fullName>
    </submittedName>
</protein>
<dbReference type="STRING" id="398512.Bccel_5197"/>
<comment type="caution">
    <text evidence="1">The sequence shown here is derived from an EMBL/GenBank/DDBJ whole genome shotgun (WGS) entry which is preliminary data.</text>
</comment>
<reference evidence="2" key="1">
    <citation type="submission" date="2015-07" db="EMBL/GenBank/DDBJ databases">
        <title>Near-Complete Genome Sequence of the Cellulolytic Bacterium Bacteroides (Pseudobacteroides) cellulosolvens ATCC 35603.</title>
        <authorList>
            <person name="Dassa B."/>
            <person name="Utturkar S.M."/>
            <person name="Klingeman D.M."/>
            <person name="Hurt R.A."/>
            <person name="Keller M."/>
            <person name="Xu J."/>
            <person name="Reddy Y.H.K."/>
            <person name="Borovok I."/>
            <person name="Grinberg I.R."/>
            <person name="Lamed R."/>
            <person name="Zhivin O."/>
            <person name="Bayer E.A."/>
            <person name="Brown S.D."/>
        </authorList>
    </citation>
    <scope>NUCLEOTIDE SEQUENCE [LARGE SCALE GENOMIC DNA]</scope>
    <source>
        <strain evidence="2">DSM 2933</strain>
    </source>
</reference>
<dbReference type="eggNOG" id="COG0425">
    <property type="taxonomic scope" value="Bacteria"/>
</dbReference>
<dbReference type="InterPro" id="IPR027396">
    <property type="entry name" value="DsrEFH-like"/>
</dbReference>